<keyword evidence="7" id="KW-0503">Monooxygenase</keyword>
<reference evidence="8" key="1">
    <citation type="submission" date="2019-09" db="EMBL/GenBank/DDBJ databases">
        <title>Draft genome information of white flower Hibiscus syriacus.</title>
        <authorList>
            <person name="Kim Y.-M."/>
        </authorList>
    </citation>
    <scope>NUCLEOTIDE SEQUENCE [LARGE SCALE GENOMIC DNA]</scope>
    <source>
        <strain evidence="8">YM2019G1</strain>
    </source>
</reference>
<dbReference type="AlphaFoldDB" id="A0A6A3A1T6"/>
<dbReference type="GO" id="GO:0005506">
    <property type="term" value="F:iron ion binding"/>
    <property type="evidence" value="ECO:0007669"/>
    <property type="project" value="InterPro"/>
</dbReference>
<keyword evidence="6" id="KW-0408">Iron</keyword>
<organism evidence="8 9">
    <name type="scientific">Hibiscus syriacus</name>
    <name type="common">Rose of Sharon</name>
    <dbReference type="NCBI Taxonomy" id="106335"/>
    <lineage>
        <taxon>Eukaryota</taxon>
        <taxon>Viridiplantae</taxon>
        <taxon>Streptophyta</taxon>
        <taxon>Embryophyta</taxon>
        <taxon>Tracheophyta</taxon>
        <taxon>Spermatophyta</taxon>
        <taxon>Magnoliopsida</taxon>
        <taxon>eudicotyledons</taxon>
        <taxon>Gunneridae</taxon>
        <taxon>Pentapetalae</taxon>
        <taxon>rosids</taxon>
        <taxon>malvids</taxon>
        <taxon>Malvales</taxon>
        <taxon>Malvaceae</taxon>
        <taxon>Malvoideae</taxon>
        <taxon>Hibiscus</taxon>
    </lineage>
</organism>
<dbReference type="GO" id="GO:0004497">
    <property type="term" value="F:monooxygenase activity"/>
    <property type="evidence" value="ECO:0007669"/>
    <property type="project" value="UniProtKB-KW"/>
</dbReference>
<dbReference type="InterPro" id="IPR036396">
    <property type="entry name" value="Cyt_P450_sf"/>
</dbReference>
<dbReference type="GO" id="GO:0016705">
    <property type="term" value="F:oxidoreductase activity, acting on paired donors, with incorporation or reduction of molecular oxygen"/>
    <property type="evidence" value="ECO:0007669"/>
    <property type="project" value="InterPro"/>
</dbReference>
<comment type="caution">
    <text evidence="8">The sequence shown here is derived from an EMBL/GenBank/DDBJ whole genome shotgun (WGS) entry which is preliminary data.</text>
</comment>
<dbReference type="Proteomes" id="UP000436088">
    <property type="component" value="Unassembled WGS sequence"/>
</dbReference>
<keyword evidence="4" id="KW-0479">Metal-binding</keyword>
<evidence type="ECO:0000256" key="1">
    <source>
        <dbReference type="ARBA" id="ARBA00001971"/>
    </source>
</evidence>
<proteinExistence type="inferred from homology"/>
<evidence type="ECO:0000256" key="2">
    <source>
        <dbReference type="ARBA" id="ARBA00010617"/>
    </source>
</evidence>
<dbReference type="EMBL" id="VEPZ02001051">
    <property type="protein sequence ID" value="KAE8697587.1"/>
    <property type="molecule type" value="Genomic_DNA"/>
</dbReference>
<comment type="similarity">
    <text evidence="2">Belongs to the cytochrome P450 family.</text>
</comment>
<sequence length="317" mass="35183">MDISTALLSLPTVVHVHLTISDILRACGGTYQSCICAFPFLARKQGLVTVTCDPRSTSSSLVSTIILKVPRGRPCSGLFLRKLKAEASPLIYKTCCLGSLLIIFAAWLSEGIHKHASLQRFILPEVLWKLKRWFRFGLEVNLSRSLVHMAEYLSNIVNSLPEDSKHVVADDILSDGTFVQTGSSVTYSIYSVGRTRSTWGDDCLEFRPKGLAYLQMKSAAAAALLRHKLTLMAGYKVEQKMSLTGYQIAFRNRDSGRDIAVAPPSETGFDGFCGGSRIHTNIETLDSRVSSDQFWIEDAPEKILRVADDDRQFLYPP</sequence>
<evidence type="ECO:0000313" key="8">
    <source>
        <dbReference type="EMBL" id="KAE8697587.1"/>
    </source>
</evidence>
<accession>A0A6A3A1T6</accession>
<dbReference type="PANTHER" id="PTHR24296">
    <property type="entry name" value="CYTOCHROME P450"/>
    <property type="match status" value="1"/>
</dbReference>
<keyword evidence="5" id="KW-0560">Oxidoreductase</keyword>
<keyword evidence="9" id="KW-1185">Reference proteome</keyword>
<evidence type="ECO:0000256" key="3">
    <source>
        <dbReference type="ARBA" id="ARBA00022617"/>
    </source>
</evidence>
<protein>
    <submittedName>
        <fullName evidence="8">Cytochrome P450 86A8</fullName>
    </submittedName>
</protein>
<dbReference type="Gene3D" id="1.10.630.10">
    <property type="entry name" value="Cytochrome P450"/>
    <property type="match status" value="1"/>
</dbReference>
<name>A0A6A3A1T6_HIBSY</name>
<dbReference type="GO" id="GO:0020037">
    <property type="term" value="F:heme binding"/>
    <property type="evidence" value="ECO:0007669"/>
    <property type="project" value="InterPro"/>
</dbReference>
<keyword evidence="3" id="KW-0349">Heme</keyword>
<evidence type="ECO:0000313" key="9">
    <source>
        <dbReference type="Proteomes" id="UP000436088"/>
    </source>
</evidence>
<gene>
    <name evidence="8" type="ORF">F3Y22_tig00110621pilonHSYRG00532</name>
</gene>
<comment type="cofactor">
    <cofactor evidence="1">
        <name>heme</name>
        <dbReference type="ChEBI" id="CHEBI:30413"/>
    </cofactor>
</comment>
<evidence type="ECO:0000256" key="7">
    <source>
        <dbReference type="ARBA" id="ARBA00023033"/>
    </source>
</evidence>
<evidence type="ECO:0000256" key="4">
    <source>
        <dbReference type="ARBA" id="ARBA00022723"/>
    </source>
</evidence>
<dbReference type="SUPFAM" id="SSF48264">
    <property type="entry name" value="Cytochrome P450"/>
    <property type="match status" value="1"/>
</dbReference>
<evidence type="ECO:0000256" key="5">
    <source>
        <dbReference type="ARBA" id="ARBA00023002"/>
    </source>
</evidence>
<evidence type="ECO:0000256" key="6">
    <source>
        <dbReference type="ARBA" id="ARBA00023004"/>
    </source>
</evidence>